<dbReference type="InParanoid" id="E9FT74"/>
<sequence length="65" mass="7599">MAEQKKKSECKCYAAGATESRRQWAPARRQEREQKTVVQQQQQPTYGRLSGRIERTNEEETSLVE</sequence>
<dbReference type="Proteomes" id="UP000000305">
    <property type="component" value="Unassembled WGS sequence"/>
</dbReference>
<organism evidence="2 3">
    <name type="scientific">Daphnia pulex</name>
    <name type="common">Water flea</name>
    <dbReference type="NCBI Taxonomy" id="6669"/>
    <lineage>
        <taxon>Eukaryota</taxon>
        <taxon>Metazoa</taxon>
        <taxon>Ecdysozoa</taxon>
        <taxon>Arthropoda</taxon>
        <taxon>Crustacea</taxon>
        <taxon>Branchiopoda</taxon>
        <taxon>Diplostraca</taxon>
        <taxon>Cladocera</taxon>
        <taxon>Anomopoda</taxon>
        <taxon>Daphniidae</taxon>
        <taxon>Daphnia</taxon>
    </lineage>
</organism>
<feature type="region of interest" description="Disordered" evidence="1">
    <location>
        <begin position="16"/>
        <end position="65"/>
    </location>
</feature>
<reference evidence="2 3" key="1">
    <citation type="journal article" date="2011" name="Science">
        <title>The ecoresponsive genome of Daphnia pulex.</title>
        <authorList>
            <person name="Colbourne J.K."/>
            <person name="Pfrender M.E."/>
            <person name="Gilbert D."/>
            <person name="Thomas W.K."/>
            <person name="Tucker A."/>
            <person name="Oakley T.H."/>
            <person name="Tokishita S."/>
            <person name="Aerts A."/>
            <person name="Arnold G.J."/>
            <person name="Basu M.K."/>
            <person name="Bauer D.J."/>
            <person name="Caceres C.E."/>
            <person name="Carmel L."/>
            <person name="Casola C."/>
            <person name="Choi J.H."/>
            <person name="Detter J.C."/>
            <person name="Dong Q."/>
            <person name="Dusheyko S."/>
            <person name="Eads B.D."/>
            <person name="Frohlich T."/>
            <person name="Geiler-Samerotte K.A."/>
            <person name="Gerlach D."/>
            <person name="Hatcher P."/>
            <person name="Jogdeo S."/>
            <person name="Krijgsveld J."/>
            <person name="Kriventseva E.V."/>
            <person name="Kultz D."/>
            <person name="Laforsch C."/>
            <person name="Lindquist E."/>
            <person name="Lopez J."/>
            <person name="Manak J.R."/>
            <person name="Muller J."/>
            <person name="Pangilinan J."/>
            <person name="Patwardhan R.P."/>
            <person name="Pitluck S."/>
            <person name="Pritham E.J."/>
            <person name="Rechtsteiner A."/>
            <person name="Rho M."/>
            <person name="Rogozin I.B."/>
            <person name="Sakarya O."/>
            <person name="Salamov A."/>
            <person name="Schaack S."/>
            <person name="Shapiro H."/>
            <person name="Shiga Y."/>
            <person name="Skalitzky C."/>
            <person name="Smith Z."/>
            <person name="Souvorov A."/>
            <person name="Sung W."/>
            <person name="Tang Z."/>
            <person name="Tsuchiya D."/>
            <person name="Tu H."/>
            <person name="Vos H."/>
            <person name="Wang M."/>
            <person name="Wolf Y.I."/>
            <person name="Yamagata H."/>
            <person name="Yamada T."/>
            <person name="Ye Y."/>
            <person name="Shaw J.R."/>
            <person name="Andrews J."/>
            <person name="Crease T.J."/>
            <person name="Tang H."/>
            <person name="Lucas S.M."/>
            <person name="Robertson H.M."/>
            <person name="Bork P."/>
            <person name="Koonin E.V."/>
            <person name="Zdobnov E.M."/>
            <person name="Grigoriev I.V."/>
            <person name="Lynch M."/>
            <person name="Boore J.L."/>
        </authorList>
    </citation>
    <scope>NUCLEOTIDE SEQUENCE [LARGE SCALE GENOMIC DNA]</scope>
</reference>
<name>E9FT74_DAPPU</name>
<gene>
    <name evidence="2" type="ORF">DAPPUDRAFT_233103</name>
</gene>
<dbReference type="EMBL" id="GL732524">
    <property type="protein sequence ID" value="EFX89698.1"/>
    <property type="molecule type" value="Genomic_DNA"/>
</dbReference>
<dbReference type="AlphaFoldDB" id="E9FT74"/>
<protein>
    <submittedName>
        <fullName evidence="2">Uncharacterized protein</fullName>
    </submittedName>
</protein>
<proteinExistence type="predicted"/>
<accession>E9FT74</accession>
<evidence type="ECO:0000313" key="3">
    <source>
        <dbReference type="Proteomes" id="UP000000305"/>
    </source>
</evidence>
<evidence type="ECO:0000313" key="2">
    <source>
        <dbReference type="EMBL" id="EFX89698.1"/>
    </source>
</evidence>
<evidence type="ECO:0000256" key="1">
    <source>
        <dbReference type="SAM" id="MobiDB-lite"/>
    </source>
</evidence>
<keyword evidence="3" id="KW-1185">Reference proteome</keyword>
<dbReference type="KEGG" id="dpx:DAPPUDRAFT_233103"/>
<dbReference type="HOGENOM" id="CLU_2851925_0_0_1"/>